<dbReference type="EMBL" id="VSRR010002012">
    <property type="protein sequence ID" value="MPC29081.1"/>
    <property type="molecule type" value="Genomic_DNA"/>
</dbReference>
<keyword evidence="2" id="KW-1185">Reference proteome</keyword>
<protein>
    <recommendedName>
        <fullName evidence="3">RNase H type-1 domain-containing protein</fullName>
    </recommendedName>
</protein>
<dbReference type="Proteomes" id="UP000324222">
    <property type="component" value="Unassembled WGS sequence"/>
</dbReference>
<reference evidence="1 2" key="1">
    <citation type="submission" date="2019-05" db="EMBL/GenBank/DDBJ databases">
        <title>Another draft genome of Portunus trituberculatus and its Hox gene families provides insights of decapod evolution.</title>
        <authorList>
            <person name="Jeong J.-H."/>
            <person name="Song I."/>
            <person name="Kim S."/>
            <person name="Choi T."/>
            <person name="Kim D."/>
            <person name="Ryu S."/>
            <person name="Kim W."/>
        </authorList>
    </citation>
    <scope>NUCLEOTIDE SEQUENCE [LARGE SCALE GENOMIC DNA]</scope>
    <source>
        <tissue evidence="1">Muscle</tissue>
    </source>
</reference>
<gene>
    <name evidence="1" type="ORF">E2C01_022298</name>
</gene>
<dbReference type="SUPFAM" id="SSF53098">
    <property type="entry name" value="Ribonuclease H-like"/>
    <property type="match status" value="1"/>
</dbReference>
<organism evidence="1 2">
    <name type="scientific">Portunus trituberculatus</name>
    <name type="common">Swimming crab</name>
    <name type="synonym">Neptunus trituberculatus</name>
    <dbReference type="NCBI Taxonomy" id="210409"/>
    <lineage>
        <taxon>Eukaryota</taxon>
        <taxon>Metazoa</taxon>
        <taxon>Ecdysozoa</taxon>
        <taxon>Arthropoda</taxon>
        <taxon>Crustacea</taxon>
        <taxon>Multicrustacea</taxon>
        <taxon>Malacostraca</taxon>
        <taxon>Eumalacostraca</taxon>
        <taxon>Eucarida</taxon>
        <taxon>Decapoda</taxon>
        <taxon>Pleocyemata</taxon>
        <taxon>Brachyura</taxon>
        <taxon>Eubrachyura</taxon>
        <taxon>Portunoidea</taxon>
        <taxon>Portunidae</taxon>
        <taxon>Portuninae</taxon>
        <taxon>Portunus</taxon>
    </lineage>
</organism>
<evidence type="ECO:0000313" key="2">
    <source>
        <dbReference type="Proteomes" id="UP000324222"/>
    </source>
</evidence>
<comment type="caution">
    <text evidence="1">The sequence shown here is derived from an EMBL/GenBank/DDBJ whole genome shotgun (WGS) entry which is preliminary data.</text>
</comment>
<proteinExistence type="predicted"/>
<evidence type="ECO:0008006" key="3">
    <source>
        <dbReference type="Google" id="ProtNLM"/>
    </source>
</evidence>
<name>A0A5B7E519_PORTR</name>
<accession>A0A5B7E519</accession>
<dbReference type="AlphaFoldDB" id="A0A5B7E519"/>
<evidence type="ECO:0000313" key="1">
    <source>
        <dbReference type="EMBL" id="MPC29081.1"/>
    </source>
</evidence>
<sequence>MLSKTGLVPLSTQVEQIMACCMSRVLQHDAEGMSQRRLQLAMTQGAMGLLNLWLLQSVLTTHCLTHTSNGPDPQLELPSPTHRTLAPWPDHGPGLAVHFTITPLPAINPDTGRTGAATITSGTELCDSILNHCSTPQTELVAIQLALEHAQHRQKTTVVLHMDSKTGLQIP</sequence>
<dbReference type="InterPro" id="IPR012337">
    <property type="entry name" value="RNaseH-like_sf"/>
</dbReference>